<feature type="transmembrane region" description="Helical" evidence="1">
    <location>
        <begin position="231"/>
        <end position="250"/>
    </location>
</feature>
<sequence>MILVGLAARMRIPPLAFCIAIVIRNVVRVANMPFVWESEYWQFQMDLSVLAVLFSFRSGASALSKATDTASSGNTQQNVAFLEIARITKLQLIIFYAAAGFWKINHSFLNPHTSCAPIFHVQLLVAYLPESFYPPEVVHLVVHAAPILTLLVEIGIPILLLFPTKTSKKLGVALALLLHLLIALTPPPNCAGNFSVACAARLFVFIPEAVASSLAEMIACLRRAALGEFRALGALGAVVLLTALMARVGIHEHFNDWAPPVYAVLCIPFVRGLTSRSPAPASPPAKSSDVSQTHEATRLVQVMCRRTLVDVALLYAFALPVLGLQDLGASTMFANLRAHAGSNHLLVPTGLLQGLAETPAAEGYTGFLKGGVVRVEGTNSTWLNSIYPGEVTRDLDPRARRLLQLAGHTGRQWNPSLARILSPDTVQSWEGQGKFVRYTIPALELRRLLMEARGQGEAFDLVYTRLRGVGGDEQWRTEGAGPVVRLREDGRGGRQCAVGKSACAADELALLPPPGFWAMKFLQAIPYPIIQDDNEDLHCFGP</sequence>
<keyword evidence="1" id="KW-0472">Membrane</keyword>
<feature type="transmembrane region" description="Helical" evidence="1">
    <location>
        <begin position="170"/>
        <end position="188"/>
    </location>
</feature>
<comment type="caution">
    <text evidence="2">The sequence shown here is derived from an EMBL/GenBank/DDBJ whole genome shotgun (WGS) entry which is preliminary data.</text>
</comment>
<evidence type="ECO:0000313" key="2">
    <source>
        <dbReference type="EMBL" id="KAK3237090.1"/>
    </source>
</evidence>
<dbReference type="AlphaFoldDB" id="A0AAE0BJG2"/>
<evidence type="ECO:0000313" key="3">
    <source>
        <dbReference type="Proteomes" id="UP001190700"/>
    </source>
</evidence>
<gene>
    <name evidence="2" type="ORF">CYMTET_52816</name>
</gene>
<keyword evidence="1" id="KW-1133">Transmembrane helix</keyword>
<name>A0AAE0BJG2_9CHLO</name>
<proteinExistence type="predicted"/>
<keyword evidence="3" id="KW-1185">Reference proteome</keyword>
<feature type="transmembrane region" description="Helical" evidence="1">
    <location>
        <begin position="194"/>
        <end position="219"/>
    </location>
</feature>
<feature type="transmembrane region" description="Helical" evidence="1">
    <location>
        <begin position="137"/>
        <end position="163"/>
    </location>
</feature>
<dbReference type="EMBL" id="LGRX02034704">
    <property type="protein sequence ID" value="KAK3237090.1"/>
    <property type="molecule type" value="Genomic_DNA"/>
</dbReference>
<accession>A0AAE0BJG2</accession>
<protein>
    <submittedName>
        <fullName evidence="2">Uncharacterized protein</fullName>
    </submittedName>
</protein>
<reference evidence="2 3" key="1">
    <citation type="journal article" date="2015" name="Genome Biol. Evol.">
        <title>Comparative Genomics of a Bacterivorous Green Alga Reveals Evolutionary Causalities and Consequences of Phago-Mixotrophic Mode of Nutrition.</title>
        <authorList>
            <person name="Burns J.A."/>
            <person name="Paasch A."/>
            <person name="Narechania A."/>
            <person name="Kim E."/>
        </authorList>
    </citation>
    <scope>NUCLEOTIDE SEQUENCE [LARGE SCALE GENOMIC DNA]</scope>
    <source>
        <strain evidence="2 3">PLY_AMNH</strain>
    </source>
</reference>
<evidence type="ECO:0000256" key="1">
    <source>
        <dbReference type="SAM" id="Phobius"/>
    </source>
</evidence>
<dbReference type="Proteomes" id="UP001190700">
    <property type="component" value="Unassembled WGS sequence"/>
</dbReference>
<keyword evidence="1" id="KW-0812">Transmembrane</keyword>
<organism evidence="2 3">
    <name type="scientific">Cymbomonas tetramitiformis</name>
    <dbReference type="NCBI Taxonomy" id="36881"/>
    <lineage>
        <taxon>Eukaryota</taxon>
        <taxon>Viridiplantae</taxon>
        <taxon>Chlorophyta</taxon>
        <taxon>Pyramimonadophyceae</taxon>
        <taxon>Pyramimonadales</taxon>
        <taxon>Pyramimonadaceae</taxon>
        <taxon>Cymbomonas</taxon>
    </lineage>
</organism>